<dbReference type="Gene3D" id="1.10.238.10">
    <property type="entry name" value="EF-hand"/>
    <property type="match status" value="1"/>
</dbReference>
<accession>A0A9W7BXW4</accession>
<evidence type="ECO:0000313" key="2">
    <source>
        <dbReference type="EMBL" id="GMH94390.1"/>
    </source>
</evidence>
<organism evidence="2 3">
    <name type="scientific">Triparma strigata</name>
    <dbReference type="NCBI Taxonomy" id="1606541"/>
    <lineage>
        <taxon>Eukaryota</taxon>
        <taxon>Sar</taxon>
        <taxon>Stramenopiles</taxon>
        <taxon>Ochrophyta</taxon>
        <taxon>Bolidophyceae</taxon>
        <taxon>Parmales</taxon>
        <taxon>Triparmaceae</taxon>
        <taxon>Triparma</taxon>
    </lineage>
</organism>
<dbReference type="OrthoDB" id="191686at2759"/>
<dbReference type="Proteomes" id="UP001165085">
    <property type="component" value="Unassembled WGS sequence"/>
</dbReference>
<keyword evidence="1" id="KW-0732">Signal</keyword>
<dbReference type="AlphaFoldDB" id="A0A9W7BXW4"/>
<gene>
    <name evidence="2" type="ORF">TrST_g2707</name>
</gene>
<feature type="signal peptide" evidence="1">
    <location>
        <begin position="1"/>
        <end position="16"/>
    </location>
</feature>
<dbReference type="SUPFAM" id="SSF47473">
    <property type="entry name" value="EF-hand"/>
    <property type="match status" value="1"/>
</dbReference>
<dbReference type="InterPro" id="IPR011992">
    <property type="entry name" value="EF-hand-dom_pair"/>
</dbReference>
<dbReference type="EMBL" id="BRXY01000430">
    <property type="protein sequence ID" value="GMH94390.1"/>
    <property type="molecule type" value="Genomic_DNA"/>
</dbReference>
<evidence type="ECO:0000256" key="1">
    <source>
        <dbReference type="SAM" id="SignalP"/>
    </source>
</evidence>
<sequence length="122" mass="13428">MTILLLLSPSVTSSTSDEECPISREGMIKCAARHLDLNSDSLLSRSELDTAIGTLNFLSRSVLKVIGSTDIIMSKCDYDSDGFIDMEPGGDMEKSKETCLKQCFKRKAFKGAFFPECDTETI</sequence>
<comment type="caution">
    <text evidence="2">The sequence shown here is derived from an EMBL/GenBank/DDBJ whole genome shotgun (WGS) entry which is preliminary data.</text>
</comment>
<proteinExistence type="predicted"/>
<keyword evidence="3" id="KW-1185">Reference proteome</keyword>
<name>A0A9W7BXW4_9STRA</name>
<evidence type="ECO:0008006" key="4">
    <source>
        <dbReference type="Google" id="ProtNLM"/>
    </source>
</evidence>
<protein>
    <recommendedName>
        <fullName evidence="4">Calmodulin</fullName>
    </recommendedName>
</protein>
<evidence type="ECO:0000313" key="3">
    <source>
        <dbReference type="Proteomes" id="UP001165085"/>
    </source>
</evidence>
<reference evidence="3" key="1">
    <citation type="journal article" date="2023" name="Commun. Biol.">
        <title>Genome analysis of Parmales, the sister group of diatoms, reveals the evolutionary specialization of diatoms from phago-mixotrophs to photoautotrophs.</title>
        <authorList>
            <person name="Ban H."/>
            <person name="Sato S."/>
            <person name="Yoshikawa S."/>
            <person name="Yamada K."/>
            <person name="Nakamura Y."/>
            <person name="Ichinomiya M."/>
            <person name="Sato N."/>
            <person name="Blanc-Mathieu R."/>
            <person name="Endo H."/>
            <person name="Kuwata A."/>
            <person name="Ogata H."/>
        </authorList>
    </citation>
    <scope>NUCLEOTIDE SEQUENCE [LARGE SCALE GENOMIC DNA]</scope>
    <source>
        <strain evidence="3">NIES 3701</strain>
    </source>
</reference>
<feature type="chain" id="PRO_5040727224" description="Calmodulin" evidence="1">
    <location>
        <begin position="17"/>
        <end position="122"/>
    </location>
</feature>